<dbReference type="InterPro" id="IPR014043">
    <property type="entry name" value="Acyl_transferase_dom"/>
</dbReference>
<dbReference type="EMBL" id="BAAATR010000018">
    <property type="protein sequence ID" value="GAA2253614.1"/>
    <property type="molecule type" value="Genomic_DNA"/>
</dbReference>
<dbReference type="InterPro" id="IPR006162">
    <property type="entry name" value="Ppantetheine_attach_site"/>
</dbReference>
<evidence type="ECO:0000256" key="5">
    <source>
        <dbReference type="ARBA" id="ARBA00023194"/>
    </source>
</evidence>
<dbReference type="SUPFAM" id="SSF47336">
    <property type="entry name" value="ACP-like"/>
    <property type="match status" value="1"/>
</dbReference>
<dbReference type="PANTHER" id="PTHR42681:SF1">
    <property type="entry name" value="MALONYL-COA-ACYL CARRIER PROTEIN TRANSACYLASE, MITOCHONDRIAL"/>
    <property type="match status" value="1"/>
</dbReference>
<dbReference type="EC" id="2.3.1.39" evidence="1"/>
<dbReference type="PROSITE" id="PS00012">
    <property type="entry name" value="PHOSPHOPANTETHEINE"/>
    <property type="match status" value="1"/>
</dbReference>
<reference evidence="11" key="1">
    <citation type="journal article" date="2019" name="Int. J. Syst. Evol. Microbiol.">
        <title>The Global Catalogue of Microorganisms (GCM) 10K type strain sequencing project: providing services to taxonomists for standard genome sequencing and annotation.</title>
        <authorList>
            <consortium name="The Broad Institute Genomics Platform"/>
            <consortium name="The Broad Institute Genome Sequencing Center for Infectious Disease"/>
            <person name="Wu L."/>
            <person name="Ma J."/>
        </authorList>
    </citation>
    <scope>NUCLEOTIDE SEQUENCE [LARGE SCALE GENOMIC DNA]</scope>
    <source>
        <strain evidence="11">JCM 7356</strain>
    </source>
</reference>
<keyword evidence="5" id="KW-0045">Antibiotic biosynthesis</keyword>
<dbReference type="InterPro" id="IPR016035">
    <property type="entry name" value="Acyl_Trfase/lysoPLipase"/>
</dbReference>
<feature type="region of interest" description="Disordered" evidence="8">
    <location>
        <begin position="329"/>
        <end position="385"/>
    </location>
</feature>
<dbReference type="Pfam" id="PF00698">
    <property type="entry name" value="Acyl_transf_1"/>
    <property type="match status" value="1"/>
</dbReference>
<evidence type="ECO:0000313" key="11">
    <source>
        <dbReference type="Proteomes" id="UP001500305"/>
    </source>
</evidence>
<dbReference type="InterPro" id="IPR016036">
    <property type="entry name" value="Malonyl_transacylase_ACP-bd"/>
</dbReference>
<accession>A0ABP5RC55</accession>
<evidence type="ECO:0000256" key="4">
    <source>
        <dbReference type="ARBA" id="ARBA00022679"/>
    </source>
</evidence>
<evidence type="ECO:0000313" key="10">
    <source>
        <dbReference type="EMBL" id="GAA2253614.1"/>
    </source>
</evidence>
<feature type="domain" description="Carrier" evidence="9">
    <location>
        <begin position="385"/>
        <end position="465"/>
    </location>
</feature>
<dbReference type="InterPro" id="IPR036736">
    <property type="entry name" value="ACP-like_sf"/>
</dbReference>
<dbReference type="Pfam" id="PF00550">
    <property type="entry name" value="PP-binding"/>
    <property type="match status" value="1"/>
</dbReference>
<feature type="compositionally biased region" description="Pro residues" evidence="8">
    <location>
        <begin position="362"/>
        <end position="373"/>
    </location>
</feature>
<organism evidence="10 11">
    <name type="scientific">Kitasatospora cystarginea</name>
    <dbReference type="NCBI Taxonomy" id="58350"/>
    <lineage>
        <taxon>Bacteria</taxon>
        <taxon>Bacillati</taxon>
        <taxon>Actinomycetota</taxon>
        <taxon>Actinomycetes</taxon>
        <taxon>Kitasatosporales</taxon>
        <taxon>Streptomycetaceae</taxon>
        <taxon>Kitasatospora</taxon>
    </lineage>
</organism>
<dbReference type="InterPro" id="IPR050858">
    <property type="entry name" value="Mal-CoA-ACP_Trans/PKS_FabD"/>
</dbReference>
<comment type="catalytic activity">
    <reaction evidence="7">
        <text>holo-[ACP] + malonyl-CoA = malonyl-[ACP] + CoA</text>
        <dbReference type="Rhea" id="RHEA:41792"/>
        <dbReference type="Rhea" id="RHEA-COMP:9623"/>
        <dbReference type="Rhea" id="RHEA-COMP:9685"/>
        <dbReference type="ChEBI" id="CHEBI:57287"/>
        <dbReference type="ChEBI" id="CHEBI:57384"/>
        <dbReference type="ChEBI" id="CHEBI:64479"/>
        <dbReference type="ChEBI" id="CHEBI:78449"/>
        <dbReference type="EC" id="2.3.1.39"/>
    </reaction>
</comment>
<evidence type="ECO:0000256" key="2">
    <source>
        <dbReference type="ARBA" id="ARBA00022450"/>
    </source>
</evidence>
<dbReference type="SUPFAM" id="SSF52151">
    <property type="entry name" value="FabD/lysophospholipase-like"/>
    <property type="match status" value="1"/>
</dbReference>
<evidence type="ECO:0000256" key="7">
    <source>
        <dbReference type="ARBA" id="ARBA00048462"/>
    </source>
</evidence>
<gene>
    <name evidence="10" type="ORF">GCM10010430_41700</name>
</gene>
<dbReference type="RefSeq" id="WP_344637963.1">
    <property type="nucleotide sequence ID" value="NZ_BAAATR010000018.1"/>
</dbReference>
<keyword evidence="6" id="KW-0012">Acyltransferase</keyword>
<proteinExistence type="predicted"/>
<dbReference type="SUPFAM" id="SSF55048">
    <property type="entry name" value="Probable ACP-binding domain of malonyl-CoA ACP transacylase"/>
    <property type="match status" value="1"/>
</dbReference>
<dbReference type="PANTHER" id="PTHR42681">
    <property type="entry name" value="MALONYL-COA-ACYL CARRIER PROTEIN TRANSACYLASE, MITOCHONDRIAL"/>
    <property type="match status" value="1"/>
</dbReference>
<dbReference type="SMART" id="SM00827">
    <property type="entry name" value="PKS_AT"/>
    <property type="match status" value="1"/>
</dbReference>
<evidence type="ECO:0000256" key="1">
    <source>
        <dbReference type="ARBA" id="ARBA00013258"/>
    </source>
</evidence>
<sequence length="473" mass="49784">MLSGIETTVGLFPGQGGYRRGALHAIWSSGDPVLRDLFAEVDAAARDILGKEVSPRLFARDPLGPEGLFTEDPEILQLAVFGTSLGVFRLLQARDASTSVLMGHSLGEITALVCAGAFSARAGAELICHRIAVTTRLGSSAGGMLSLACDEHRAGKLLDLVAEPRLGIAVVNGPGQVVLSGPLAGLRKVEQIADTIGVTAVRLLAPVAFHSREMEAVRVEVLRRIRDVRQRPLAVPVFSPILGRFYRDSDRLAELLSLHLVTPVRFGDAVRRMHGAGARIFVEMGAGSTLSGLAGAAFPEITALAPLSGRDEARGLAETAAFLREPGLTASAASAPREPRHPVDARPVTVRPEDTPSGVPAAPEPGPAVPPPASFEAGGPTTAGRSRTELLAEIRTLYAEALEYPEEVFTEDAHLEADLGVDSVKQTELLVRVRGHFGLPAEPDGARAAAYETVGAVLDWVEARVSGSAAHAR</sequence>
<keyword evidence="3" id="KW-0597">Phosphoprotein</keyword>
<name>A0ABP5RC55_9ACTN</name>
<dbReference type="InterPro" id="IPR009081">
    <property type="entry name" value="PP-bd_ACP"/>
</dbReference>
<keyword evidence="4" id="KW-0808">Transferase</keyword>
<evidence type="ECO:0000256" key="6">
    <source>
        <dbReference type="ARBA" id="ARBA00023315"/>
    </source>
</evidence>
<dbReference type="InterPro" id="IPR001227">
    <property type="entry name" value="Ac_transferase_dom_sf"/>
</dbReference>
<dbReference type="Proteomes" id="UP001500305">
    <property type="component" value="Unassembled WGS sequence"/>
</dbReference>
<dbReference type="Gene3D" id="1.10.1200.10">
    <property type="entry name" value="ACP-like"/>
    <property type="match status" value="1"/>
</dbReference>
<dbReference type="Gene3D" id="3.40.366.10">
    <property type="entry name" value="Malonyl-Coenzyme A Acyl Carrier Protein, domain 2"/>
    <property type="match status" value="1"/>
</dbReference>
<dbReference type="PROSITE" id="PS50075">
    <property type="entry name" value="CARRIER"/>
    <property type="match status" value="1"/>
</dbReference>
<protein>
    <recommendedName>
        <fullName evidence="1">[acyl-carrier-protein] S-malonyltransferase</fullName>
        <ecNumber evidence="1">2.3.1.39</ecNumber>
    </recommendedName>
</protein>
<evidence type="ECO:0000256" key="3">
    <source>
        <dbReference type="ARBA" id="ARBA00022553"/>
    </source>
</evidence>
<keyword evidence="2" id="KW-0596">Phosphopantetheine</keyword>
<keyword evidence="11" id="KW-1185">Reference proteome</keyword>
<evidence type="ECO:0000259" key="9">
    <source>
        <dbReference type="PROSITE" id="PS50075"/>
    </source>
</evidence>
<evidence type="ECO:0000256" key="8">
    <source>
        <dbReference type="SAM" id="MobiDB-lite"/>
    </source>
</evidence>
<comment type="caution">
    <text evidence="10">The sequence shown here is derived from an EMBL/GenBank/DDBJ whole genome shotgun (WGS) entry which is preliminary data.</text>
</comment>